<evidence type="ECO:0000313" key="2">
    <source>
        <dbReference type="EMBL" id="CAE7605738.1"/>
    </source>
</evidence>
<dbReference type="EMBL" id="CAJNIZ010040657">
    <property type="protein sequence ID" value="CAE7605738.1"/>
    <property type="molecule type" value="Genomic_DNA"/>
</dbReference>
<name>A0A812UXW0_SYMPI</name>
<gene>
    <name evidence="2" type="ORF">SPIL2461_LOCUS16024</name>
</gene>
<dbReference type="Pfam" id="PF00078">
    <property type="entry name" value="RVT_1"/>
    <property type="match status" value="1"/>
</dbReference>
<accession>A0A812UXW0</accession>
<organism evidence="2 3">
    <name type="scientific">Symbiodinium pilosum</name>
    <name type="common">Dinoflagellate</name>
    <dbReference type="NCBI Taxonomy" id="2952"/>
    <lineage>
        <taxon>Eukaryota</taxon>
        <taxon>Sar</taxon>
        <taxon>Alveolata</taxon>
        <taxon>Dinophyceae</taxon>
        <taxon>Suessiales</taxon>
        <taxon>Symbiodiniaceae</taxon>
        <taxon>Symbiodinium</taxon>
    </lineage>
</organism>
<sequence length="1548" mass="168248">MVPGTYQVCWCSAGGTVSNACSDDQEFTTNVATLEVGGPTAGVIQSFECITGVACTLPITGAGLNNNDRILIIADYLECGFAPQTSAVVSGGDFSNPRTSGSDTLSRFGGIIMGRHGNFKVCWCGSYNEITCPSCCTQMDHYTVYAGNISSGGPIQGQVDRPPVGVPFHYTISGWGMSSTDRIRIVDKNVICGRAGAETHSLGIEASTVPNGPPTYTEGDPGNRTSASWINIVVLSLAREMRALALQLNVLEGPVWYSPASPVFPLMLRLDIGLINPRGRTESAEDLALLPRSEFTVWYWKAPDSGCDSDEDFSFRAGIISASGVNIGQHWHCAAYFPCTVEIMMSDGLAGGDYLQLVAAAPGARCGTDGRAAATSFTRGTRIRGYEGRDTNGQELVMFEFGSPQAPGVYLACYCQGSVCSTSSVTDLDFFQQAGQVTVMGLQGRDDYHKCYLRGQCRLNLRGAGLDVQDALMLVDPMDNCGQTGSPVSFSIDGPRFFTSAGDRLFIGNLTSTSNEGLESWTFDLGTPIRTGRHRLCYCSRGRAANGIACESRADFDQAAGELFIRGSEFNSELRCEQGESCQVTARGAQFDALDRMVLLKDGAEHSCGMVNSGQYPSWAAPMTPENIQPDAIIPDLWAATWIISSVREPGTYKICYCAYIIGGTPCVEGGQLTPYERYQHQLGTVRVTGSILAVRQVGVTPGYWQPKLPAAKYAVSVEVDVLNTFMKYTCVATTQAAPANFIPRKSDLENCTKDISELSERQRFFPRCWGIGTTVETVTDMGPNLVHVPTHIPDLTLESAAQMHVWCYGRDLCSNERCVMPADNVGLAVPITGGLVSYATNWAATVSTPFALRVPLASDFDVGDPWPRLKIITLDSECDTTQIHRSVMGITCLESGVGMCEPAPMSTLTSGSWGSGRELIWTGIAVTRADKFTVCYCDRHYASTCVAWIPIGSLQVNGPQNSGSMRFVVNPGVPGTVTVHGIGLAARLQVSCVKMCQHSYTSAWGLALNIQPGCCFGFVVFMGMNYVIGRLLRGFNWPICCADGQNVKATRRCGNSTGKSTCRSKTLLMVNSRLNTRPISIQSAICRTIATALAQKDEVKQWVQQHVTPEVHGGVSGRGVHTAVLALASSFQHEHAVLLSLDMKKGYDYADPELVVGHLRRRGLPEHWCQYFAHVWMEQYRWLEWDNHVCPEPEFVSRSLPQGDPFAVLGFVLLLSEAASAARQNASQDEVCALFVDDRTVVVREPRFLQGAFRFWIAWSRRLGFEENLDNLAIVCANPSDEEVVLAQGFEANAVVRQAKVLGVDFQQRGLDSEGRTAETRRKDGLAILQRLRKAPVAVVTKEVLASTRALPRACCGVWFRHFEDSSKFGTQVKYAVQAHRNGSRNLWELFFGPAANPAMYSLQQSFSYLARGMRYWHGQGNGTTEQWEVLISVEGTYNVCWCGGLESSCSSADDYTVFLGTLSVATYRDCEAGQQSISGGKPFKPCLHTDVSSYACPHLVSGAVWDQKGCDLAGQCAWHQAFRSCTASPARFGSSGRSNAIPGTRS</sequence>
<comment type="caution">
    <text evidence="2">The sequence shown here is derived from an EMBL/GenBank/DDBJ whole genome shotgun (WGS) entry which is preliminary data.</text>
</comment>
<evidence type="ECO:0000313" key="3">
    <source>
        <dbReference type="Proteomes" id="UP000649617"/>
    </source>
</evidence>
<reference evidence="2" key="1">
    <citation type="submission" date="2021-02" db="EMBL/GenBank/DDBJ databases">
        <authorList>
            <person name="Dougan E. K."/>
            <person name="Rhodes N."/>
            <person name="Thang M."/>
            <person name="Chan C."/>
        </authorList>
    </citation>
    <scope>NUCLEOTIDE SEQUENCE</scope>
</reference>
<dbReference type="InterPro" id="IPR000477">
    <property type="entry name" value="RT_dom"/>
</dbReference>
<protein>
    <recommendedName>
        <fullName evidence="1">Reverse transcriptase domain-containing protein</fullName>
    </recommendedName>
</protein>
<feature type="domain" description="Reverse transcriptase" evidence="1">
    <location>
        <begin position="1076"/>
        <end position="1305"/>
    </location>
</feature>
<proteinExistence type="predicted"/>
<keyword evidence="3" id="KW-1185">Reference proteome</keyword>
<dbReference type="OrthoDB" id="422454at2759"/>
<evidence type="ECO:0000259" key="1">
    <source>
        <dbReference type="Pfam" id="PF00078"/>
    </source>
</evidence>
<dbReference type="Proteomes" id="UP000649617">
    <property type="component" value="Unassembled WGS sequence"/>
</dbReference>